<dbReference type="Proteomes" id="UP001458946">
    <property type="component" value="Unassembled WGS sequence"/>
</dbReference>
<sequence length="150" mass="17221">MTDEELLLRAAALLERHERRVAENIQQLYKRYVYPHAQQPHHLGRPKTLSPLEAVLLFALKRNQFTVSAERRSNGWSGQASCRFHLRDHAIVMQVESRSELLWCLWGLVSDQLDPALPVDAEFNLTLTEAHMQGSVLQADLKRLSVAIRT</sequence>
<evidence type="ECO:0000313" key="1">
    <source>
        <dbReference type="EMBL" id="GAA5501084.1"/>
    </source>
</evidence>
<keyword evidence="2" id="KW-1185">Reference proteome</keyword>
<name>A0ABP9V737_9DEIO</name>
<gene>
    <name evidence="1" type="ORF">Dxin01_00815</name>
</gene>
<accession>A0ABP9V737</accession>
<protein>
    <submittedName>
        <fullName evidence="1">Uncharacterized protein</fullName>
    </submittedName>
</protein>
<evidence type="ECO:0000313" key="2">
    <source>
        <dbReference type="Proteomes" id="UP001458946"/>
    </source>
</evidence>
<dbReference type="RefSeq" id="WP_353541058.1">
    <property type="nucleotide sequence ID" value="NZ_BAABRN010000006.1"/>
</dbReference>
<reference evidence="1 2" key="1">
    <citation type="submission" date="2024-02" db="EMBL/GenBank/DDBJ databases">
        <title>Deinococcus xinjiangensis NBRC 107630.</title>
        <authorList>
            <person name="Ichikawa N."/>
            <person name="Katano-Makiyama Y."/>
            <person name="Hidaka K."/>
        </authorList>
    </citation>
    <scope>NUCLEOTIDE SEQUENCE [LARGE SCALE GENOMIC DNA]</scope>
    <source>
        <strain evidence="1 2">NBRC 107630</strain>
    </source>
</reference>
<proteinExistence type="predicted"/>
<dbReference type="EMBL" id="BAABRN010000006">
    <property type="protein sequence ID" value="GAA5501084.1"/>
    <property type="molecule type" value="Genomic_DNA"/>
</dbReference>
<organism evidence="1 2">
    <name type="scientific">Deinococcus xinjiangensis</name>
    <dbReference type="NCBI Taxonomy" id="457454"/>
    <lineage>
        <taxon>Bacteria</taxon>
        <taxon>Thermotogati</taxon>
        <taxon>Deinococcota</taxon>
        <taxon>Deinococci</taxon>
        <taxon>Deinococcales</taxon>
        <taxon>Deinococcaceae</taxon>
        <taxon>Deinococcus</taxon>
    </lineage>
</organism>
<comment type="caution">
    <text evidence="1">The sequence shown here is derived from an EMBL/GenBank/DDBJ whole genome shotgun (WGS) entry which is preliminary data.</text>
</comment>